<proteinExistence type="predicted"/>
<feature type="transmembrane region" description="Helical" evidence="5">
    <location>
        <begin position="20"/>
        <end position="41"/>
    </location>
</feature>
<evidence type="ECO:0000256" key="4">
    <source>
        <dbReference type="ARBA" id="ARBA00023136"/>
    </source>
</evidence>
<keyword evidence="4 5" id="KW-0472">Membrane</keyword>
<protein>
    <submittedName>
        <fullName evidence="6">Phage holin family protein</fullName>
    </submittedName>
</protein>
<sequence>MKHLLKIFEWNTTFDFLQSLLPSIKLQITIPLLFTGSFLGVVSDLMGVKINTVLAICVALFAELVSGVYASIKRGENIRSGKFGRFVVKAFVWLLSIFIVNAFCKEFSSDVNPLTSEVMQWVRSAFLMTCFLEYMISINENMESITGKKSVFIKIFKQKLTDLITGASKIKDADTIINDNEK</sequence>
<dbReference type="Pfam" id="PF05105">
    <property type="entry name" value="Phage_holin_4_1"/>
    <property type="match status" value="1"/>
</dbReference>
<dbReference type="RefSeq" id="WP_379707902.1">
    <property type="nucleotide sequence ID" value="NZ_JBHSCZ010000001.1"/>
</dbReference>
<feature type="transmembrane region" description="Helical" evidence="5">
    <location>
        <begin position="53"/>
        <end position="72"/>
    </location>
</feature>
<gene>
    <name evidence="6" type="ORF">ACFOWM_06245</name>
</gene>
<keyword evidence="7" id="KW-1185">Reference proteome</keyword>
<evidence type="ECO:0000256" key="5">
    <source>
        <dbReference type="SAM" id="Phobius"/>
    </source>
</evidence>
<evidence type="ECO:0000313" key="6">
    <source>
        <dbReference type="EMBL" id="MFC4262467.1"/>
    </source>
</evidence>
<accession>A0ABV8QQB2</accession>
<organism evidence="6 7">
    <name type="scientific">Ferruginibacter yonginensis</name>
    <dbReference type="NCBI Taxonomy" id="1310416"/>
    <lineage>
        <taxon>Bacteria</taxon>
        <taxon>Pseudomonadati</taxon>
        <taxon>Bacteroidota</taxon>
        <taxon>Chitinophagia</taxon>
        <taxon>Chitinophagales</taxon>
        <taxon>Chitinophagaceae</taxon>
        <taxon>Ferruginibacter</taxon>
    </lineage>
</organism>
<name>A0ABV8QQB2_9BACT</name>
<evidence type="ECO:0000256" key="1">
    <source>
        <dbReference type="ARBA" id="ARBA00004141"/>
    </source>
</evidence>
<comment type="subcellular location">
    <subcellularLocation>
        <location evidence="1">Membrane</location>
        <topology evidence="1">Multi-pass membrane protein</topology>
    </subcellularLocation>
</comment>
<dbReference type="InterPro" id="IPR006480">
    <property type="entry name" value="Phage_holin_4_1"/>
</dbReference>
<comment type="caution">
    <text evidence="6">The sequence shown here is derived from an EMBL/GenBank/DDBJ whole genome shotgun (WGS) entry which is preliminary data.</text>
</comment>
<evidence type="ECO:0000256" key="2">
    <source>
        <dbReference type="ARBA" id="ARBA00022692"/>
    </source>
</evidence>
<keyword evidence="3 5" id="KW-1133">Transmembrane helix</keyword>
<keyword evidence="2 5" id="KW-0812">Transmembrane</keyword>
<feature type="transmembrane region" description="Helical" evidence="5">
    <location>
        <begin position="84"/>
        <end position="103"/>
    </location>
</feature>
<dbReference type="EMBL" id="JBHSCZ010000001">
    <property type="protein sequence ID" value="MFC4262467.1"/>
    <property type="molecule type" value="Genomic_DNA"/>
</dbReference>
<dbReference type="Proteomes" id="UP001595907">
    <property type="component" value="Unassembled WGS sequence"/>
</dbReference>
<evidence type="ECO:0000313" key="7">
    <source>
        <dbReference type="Proteomes" id="UP001595907"/>
    </source>
</evidence>
<reference evidence="7" key="1">
    <citation type="journal article" date="2019" name="Int. J. Syst. Evol. Microbiol.">
        <title>The Global Catalogue of Microorganisms (GCM) 10K type strain sequencing project: providing services to taxonomists for standard genome sequencing and annotation.</title>
        <authorList>
            <consortium name="The Broad Institute Genomics Platform"/>
            <consortium name="The Broad Institute Genome Sequencing Center for Infectious Disease"/>
            <person name="Wu L."/>
            <person name="Ma J."/>
        </authorList>
    </citation>
    <scope>NUCLEOTIDE SEQUENCE [LARGE SCALE GENOMIC DNA]</scope>
    <source>
        <strain evidence="7">CECT 8289</strain>
    </source>
</reference>
<evidence type="ECO:0000256" key="3">
    <source>
        <dbReference type="ARBA" id="ARBA00022989"/>
    </source>
</evidence>
<feature type="transmembrane region" description="Helical" evidence="5">
    <location>
        <begin position="118"/>
        <end position="136"/>
    </location>
</feature>